<dbReference type="EMBL" id="JBBKAR010000001">
    <property type="protein sequence ID" value="MEJ8302633.1"/>
    <property type="molecule type" value="Genomic_DNA"/>
</dbReference>
<keyword evidence="2" id="KW-1185">Reference proteome</keyword>
<gene>
    <name evidence="1" type="ORF">WKI47_01745</name>
</gene>
<name>A0ACC6P6T1_9BACL</name>
<dbReference type="Proteomes" id="UP001380953">
    <property type="component" value="Unassembled WGS sequence"/>
</dbReference>
<comment type="caution">
    <text evidence="1">The sequence shown here is derived from an EMBL/GenBank/DDBJ whole genome shotgun (WGS) entry which is preliminary data.</text>
</comment>
<evidence type="ECO:0000313" key="2">
    <source>
        <dbReference type="Proteomes" id="UP001380953"/>
    </source>
</evidence>
<proteinExistence type="predicted"/>
<protein>
    <submittedName>
        <fullName evidence="1">Uncharacterized protein</fullName>
    </submittedName>
</protein>
<evidence type="ECO:0000313" key="1">
    <source>
        <dbReference type="EMBL" id="MEJ8302633.1"/>
    </source>
</evidence>
<reference evidence="1" key="1">
    <citation type="submission" date="2024-03" db="EMBL/GenBank/DDBJ databases">
        <title>Whole genome sequecning of epiphytes from Marcgravia umbellata leaves.</title>
        <authorList>
            <person name="Kumar G."/>
            <person name="Savka M.A."/>
        </authorList>
    </citation>
    <scope>NUCLEOTIDE SEQUENCE</scope>
    <source>
        <strain evidence="1">RIT_BL5</strain>
    </source>
</reference>
<sequence length="67" mass="7478">MKILAKEPGRLLMEGNTLCTACASPHCFLVEYDCVQDRYNEPGDMNFGNGYPLAEPVSSRDYRTAAF</sequence>
<organism evidence="1 2">
    <name type="scientific">Saccharibacillus sacchari</name>
    <dbReference type="NCBI Taxonomy" id="456493"/>
    <lineage>
        <taxon>Bacteria</taxon>
        <taxon>Bacillati</taxon>
        <taxon>Bacillota</taxon>
        <taxon>Bacilli</taxon>
        <taxon>Bacillales</taxon>
        <taxon>Paenibacillaceae</taxon>
        <taxon>Saccharibacillus</taxon>
    </lineage>
</organism>
<accession>A0ACC6P6T1</accession>